<proteinExistence type="predicted"/>
<dbReference type="Proteomes" id="UP000464671">
    <property type="component" value="Segment"/>
</dbReference>
<sequence length="83" mass="9838">MMSFSLKKLWTGFEEKSRQHEIEIKVNSLLKSITEDSINEFTHDEQSQLVVLLVERFKDKKSRERQDAMNLANEITISLKRLK</sequence>
<accession>A0A6B9LG14</accession>
<name>A0A6B9LG14_9CAUD</name>
<evidence type="ECO:0000313" key="1">
    <source>
        <dbReference type="EMBL" id="QHB40937.1"/>
    </source>
</evidence>
<organism evidence="1 2">
    <name type="scientific">Flavobacterium phage vB_FspS_tant8-1</name>
    <dbReference type="NCBI Taxonomy" id="2686278"/>
    <lineage>
        <taxon>Viruses</taxon>
        <taxon>Duplodnaviria</taxon>
        <taxon>Heunggongvirae</taxon>
        <taxon>Uroviricota</taxon>
        <taxon>Caudoviricetes</taxon>
        <taxon>Tantvirus</taxon>
        <taxon>Tantvirus tant</taxon>
    </lineage>
</organism>
<keyword evidence="2" id="KW-1185">Reference proteome</keyword>
<gene>
    <name evidence="1" type="ORF">tant81_gp006</name>
</gene>
<protein>
    <submittedName>
        <fullName evidence="1">Uncharacterized protein</fullName>
    </submittedName>
</protein>
<reference evidence="1 2" key="1">
    <citation type="journal article" date="2020" name="Viruses">
        <title>Diversity and Host Interactions Among Virulent and Temperate Baltic Sea Flavobacterium Phages.</title>
        <authorList>
            <person name="Nilsson E."/>
            <person name="Bayfield O.W."/>
            <person name="Lundin D."/>
            <person name="Antson A.A."/>
            <person name="Holmfeldt K."/>
        </authorList>
    </citation>
    <scope>NUCLEOTIDE SEQUENCE [LARGE SCALE GENOMIC DNA]</scope>
</reference>
<dbReference type="EMBL" id="MN812239">
    <property type="protein sequence ID" value="QHB40937.1"/>
    <property type="molecule type" value="Genomic_DNA"/>
</dbReference>
<evidence type="ECO:0000313" key="2">
    <source>
        <dbReference type="Proteomes" id="UP000464671"/>
    </source>
</evidence>